<sequence>MAWRCSALSNDGLVDNLARAGIVQSQSVIRAMKATDRAQYVAPPGESDDSDRSSCPVSPAQAYEDAPQRLGYEQTISAPHMHAYALELADVALHNIEYPRVLDVGAGSGYLTACLGHLVDEGGKVFGIERIPQLAQLAQQNIERADGDLVHRRIVSVERTLRP</sequence>
<evidence type="ECO:0000256" key="3">
    <source>
        <dbReference type="ARBA" id="ARBA00011890"/>
    </source>
</evidence>
<dbReference type="InterPro" id="IPR029063">
    <property type="entry name" value="SAM-dependent_MTases_sf"/>
</dbReference>
<keyword evidence="6 8" id="KW-0808">Transferase</keyword>
<dbReference type="CDD" id="cd02440">
    <property type="entry name" value="AdoMet_MTases"/>
    <property type="match status" value="1"/>
</dbReference>
<dbReference type="Pfam" id="PF01135">
    <property type="entry name" value="PCMT"/>
    <property type="match status" value="1"/>
</dbReference>
<dbReference type="PANTHER" id="PTHR11579:SF0">
    <property type="entry name" value="PROTEIN-L-ISOASPARTATE(D-ASPARTATE) O-METHYLTRANSFERASE"/>
    <property type="match status" value="1"/>
</dbReference>
<dbReference type="EMBL" id="WSZM01000172">
    <property type="protein sequence ID" value="KAF4039572.1"/>
    <property type="molecule type" value="Genomic_DNA"/>
</dbReference>
<evidence type="ECO:0000256" key="2">
    <source>
        <dbReference type="ARBA" id="ARBA00005369"/>
    </source>
</evidence>
<evidence type="ECO:0000256" key="1">
    <source>
        <dbReference type="ARBA" id="ARBA00004496"/>
    </source>
</evidence>
<gene>
    <name evidence="8" type="ORF">GN244_ATG08214</name>
</gene>
<evidence type="ECO:0000313" key="9">
    <source>
        <dbReference type="Proteomes" id="UP000602510"/>
    </source>
</evidence>
<reference evidence="8" key="1">
    <citation type="submission" date="2020-04" db="EMBL/GenBank/DDBJ databases">
        <title>Hybrid Assembly of Korean Phytophthora infestans isolates.</title>
        <authorList>
            <person name="Prokchorchik M."/>
            <person name="Lee Y."/>
            <person name="Seo J."/>
            <person name="Cho J.-H."/>
            <person name="Park Y.-E."/>
            <person name="Jang D.-C."/>
            <person name="Im J.-S."/>
            <person name="Choi J.-G."/>
            <person name="Park H.-J."/>
            <person name="Lee G.-B."/>
            <person name="Lee Y.-G."/>
            <person name="Hong S.-Y."/>
            <person name="Cho K."/>
            <person name="Sohn K.H."/>
        </authorList>
    </citation>
    <scope>NUCLEOTIDE SEQUENCE</scope>
    <source>
        <strain evidence="8">KR_1_A1</strain>
    </source>
</reference>
<dbReference type="Proteomes" id="UP000602510">
    <property type="component" value="Unassembled WGS sequence"/>
</dbReference>
<keyword evidence="4" id="KW-0963">Cytoplasm</keyword>
<keyword evidence="9" id="KW-1185">Reference proteome</keyword>
<comment type="subcellular location">
    <subcellularLocation>
        <location evidence="1">Cytoplasm</location>
    </subcellularLocation>
</comment>
<dbReference type="SUPFAM" id="SSF53335">
    <property type="entry name" value="S-adenosyl-L-methionine-dependent methyltransferases"/>
    <property type="match status" value="1"/>
</dbReference>
<dbReference type="PANTHER" id="PTHR11579">
    <property type="entry name" value="PROTEIN-L-ISOASPARTATE O-METHYLTRANSFERASE"/>
    <property type="match status" value="1"/>
</dbReference>
<dbReference type="AlphaFoldDB" id="A0A833SSE8"/>
<organism evidence="8 9">
    <name type="scientific">Phytophthora infestans</name>
    <name type="common">Potato late blight agent</name>
    <name type="synonym">Botrytis infestans</name>
    <dbReference type="NCBI Taxonomy" id="4787"/>
    <lineage>
        <taxon>Eukaryota</taxon>
        <taxon>Sar</taxon>
        <taxon>Stramenopiles</taxon>
        <taxon>Oomycota</taxon>
        <taxon>Peronosporomycetes</taxon>
        <taxon>Peronosporales</taxon>
        <taxon>Peronosporaceae</taxon>
        <taxon>Phytophthora</taxon>
    </lineage>
</organism>
<dbReference type="GO" id="GO:0004719">
    <property type="term" value="F:protein-L-isoaspartate (D-aspartate) O-methyltransferase activity"/>
    <property type="evidence" value="ECO:0007669"/>
    <property type="project" value="UniProtKB-EC"/>
</dbReference>
<evidence type="ECO:0000256" key="5">
    <source>
        <dbReference type="ARBA" id="ARBA00022603"/>
    </source>
</evidence>
<dbReference type="GO" id="GO:0005737">
    <property type="term" value="C:cytoplasm"/>
    <property type="evidence" value="ECO:0007669"/>
    <property type="project" value="UniProtKB-SubCell"/>
</dbReference>
<keyword evidence="7" id="KW-0949">S-adenosyl-L-methionine</keyword>
<accession>A0A833SSE8</accession>
<evidence type="ECO:0000313" key="8">
    <source>
        <dbReference type="EMBL" id="KAF4039572.1"/>
    </source>
</evidence>
<evidence type="ECO:0000256" key="7">
    <source>
        <dbReference type="ARBA" id="ARBA00022691"/>
    </source>
</evidence>
<dbReference type="EC" id="2.1.1.77" evidence="3"/>
<dbReference type="InterPro" id="IPR000682">
    <property type="entry name" value="PCMT"/>
</dbReference>
<dbReference type="GO" id="GO:0032259">
    <property type="term" value="P:methylation"/>
    <property type="evidence" value="ECO:0007669"/>
    <property type="project" value="UniProtKB-KW"/>
</dbReference>
<evidence type="ECO:0000256" key="6">
    <source>
        <dbReference type="ARBA" id="ARBA00022679"/>
    </source>
</evidence>
<keyword evidence="5 8" id="KW-0489">Methyltransferase</keyword>
<evidence type="ECO:0000256" key="4">
    <source>
        <dbReference type="ARBA" id="ARBA00022490"/>
    </source>
</evidence>
<proteinExistence type="inferred from homology"/>
<comment type="caution">
    <text evidence="8">The sequence shown here is derived from an EMBL/GenBank/DDBJ whole genome shotgun (WGS) entry which is preliminary data.</text>
</comment>
<dbReference type="Gene3D" id="3.40.50.150">
    <property type="entry name" value="Vaccinia Virus protein VP39"/>
    <property type="match status" value="1"/>
</dbReference>
<comment type="similarity">
    <text evidence="2">Belongs to the methyltransferase superfamily. L-isoaspartyl/D-aspartyl protein methyltransferase family.</text>
</comment>
<protein>
    <recommendedName>
        <fullName evidence="3">protein-L-isoaspartate(D-aspartate) O-methyltransferase</fullName>
        <ecNumber evidence="3">2.1.1.77</ecNumber>
    </recommendedName>
</protein>
<name>A0A833SSE8_PHYIN</name>